<organism evidence="3 4">
    <name type="scientific">Paremcibacter congregatus</name>
    <dbReference type="NCBI Taxonomy" id="2043170"/>
    <lineage>
        <taxon>Bacteria</taxon>
        <taxon>Pseudomonadati</taxon>
        <taxon>Pseudomonadota</taxon>
        <taxon>Alphaproteobacteria</taxon>
        <taxon>Emcibacterales</taxon>
        <taxon>Emcibacteraceae</taxon>
        <taxon>Paremcibacter</taxon>
    </lineage>
</organism>
<dbReference type="InParanoid" id="A0A2G4YMM2"/>
<reference evidence="3 4" key="1">
    <citation type="submission" date="2017-10" db="EMBL/GenBank/DDBJ databases">
        <title>Frigbacter circumglobatus gen. nov. sp. nov., isolated from sediment cultured in situ.</title>
        <authorList>
            <person name="Zhao Z."/>
        </authorList>
    </citation>
    <scope>NUCLEOTIDE SEQUENCE [LARGE SCALE GENOMIC DNA]</scope>
    <source>
        <strain evidence="3 4">ZYL</strain>
    </source>
</reference>
<protein>
    <submittedName>
        <fullName evidence="3">Two-component system response regulator</fullName>
    </submittedName>
</protein>
<dbReference type="EMBL" id="PDEM01000032">
    <property type="protein sequence ID" value="PHZ83558.1"/>
    <property type="molecule type" value="Genomic_DNA"/>
</dbReference>
<dbReference type="RefSeq" id="WP_099475063.1">
    <property type="nucleotide sequence ID" value="NZ_CAXBMK010000013.1"/>
</dbReference>
<dbReference type="SUPFAM" id="SSF52172">
    <property type="entry name" value="CheY-like"/>
    <property type="match status" value="1"/>
</dbReference>
<evidence type="ECO:0000259" key="2">
    <source>
        <dbReference type="PROSITE" id="PS50110"/>
    </source>
</evidence>
<evidence type="ECO:0000256" key="1">
    <source>
        <dbReference type="PROSITE-ProRule" id="PRU00169"/>
    </source>
</evidence>
<gene>
    <name evidence="3" type="ORF">CRD36_16465</name>
</gene>
<dbReference type="OrthoDB" id="9793549at2"/>
<dbReference type="AlphaFoldDB" id="A0A2G4YMM2"/>
<keyword evidence="1" id="KW-0597">Phosphoprotein</keyword>
<dbReference type="PROSITE" id="PS50110">
    <property type="entry name" value="RESPONSE_REGULATORY"/>
    <property type="match status" value="1"/>
</dbReference>
<name>A0A2G4YMM2_9PROT</name>
<proteinExistence type="predicted"/>
<dbReference type="Gene3D" id="3.40.50.2300">
    <property type="match status" value="1"/>
</dbReference>
<accession>A0A2G4YMM2</accession>
<dbReference type="InterPro" id="IPR011006">
    <property type="entry name" value="CheY-like_superfamily"/>
</dbReference>
<dbReference type="Pfam" id="PF00072">
    <property type="entry name" value="Response_reg"/>
    <property type="match status" value="1"/>
</dbReference>
<sequence length="159" mass="17760">MTLSSVTAITPSAVTLLLVEDDDVDAMSIERGFRKQRIANDIVRARDGIEALDLLRDDAVGTPYIILLDLQMPRMNGLEFLEQLRNDPVLFNSVVFVLTTSPAEEDITASYRKYIAGYFVKDGAGDGFLDVVEMLQGYWKIVHLPLVDDGKSNINNRTH</sequence>
<feature type="domain" description="Response regulatory" evidence="2">
    <location>
        <begin position="15"/>
        <end position="136"/>
    </location>
</feature>
<dbReference type="CDD" id="cd17557">
    <property type="entry name" value="REC_Rcp-like"/>
    <property type="match status" value="1"/>
</dbReference>
<comment type="caution">
    <text evidence="3">The sequence shown here is derived from an EMBL/GenBank/DDBJ whole genome shotgun (WGS) entry which is preliminary data.</text>
</comment>
<evidence type="ECO:0000313" key="3">
    <source>
        <dbReference type="EMBL" id="PHZ83558.1"/>
    </source>
</evidence>
<feature type="modified residue" description="4-aspartylphosphate" evidence="1">
    <location>
        <position position="69"/>
    </location>
</feature>
<keyword evidence="4" id="KW-1185">Reference proteome</keyword>
<dbReference type="InterPro" id="IPR001789">
    <property type="entry name" value="Sig_transdc_resp-reg_receiver"/>
</dbReference>
<evidence type="ECO:0000313" key="4">
    <source>
        <dbReference type="Proteomes" id="UP000229730"/>
    </source>
</evidence>
<dbReference type="Proteomes" id="UP000229730">
    <property type="component" value="Unassembled WGS sequence"/>
</dbReference>
<dbReference type="GO" id="GO:0000160">
    <property type="term" value="P:phosphorelay signal transduction system"/>
    <property type="evidence" value="ECO:0007669"/>
    <property type="project" value="InterPro"/>
</dbReference>
<dbReference type="InterPro" id="IPR052893">
    <property type="entry name" value="TCS_response_regulator"/>
</dbReference>
<dbReference type="SMART" id="SM00448">
    <property type="entry name" value="REC"/>
    <property type="match status" value="1"/>
</dbReference>
<dbReference type="PANTHER" id="PTHR44520">
    <property type="entry name" value="RESPONSE REGULATOR RCP1-RELATED"/>
    <property type="match status" value="1"/>
</dbReference>
<dbReference type="PANTHER" id="PTHR44520:SF2">
    <property type="entry name" value="RESPONSE REGULATOR RCP1"/>
    <property type="match status" value="1"/>
</dbReference>